<dbReference type="AlphaFoldDB" id="A0A9P8NX53"/>
<dbReference type="PANTHER" id="PTHR12303:SF11">
    <property type="entry name" value="AER338CP"/>
    <property type="match status" value="1"/>
</dbReference>
<gene>
    <name evidence="2" type="ORF">OGAPHI_006360</name>
</gene>
<reference evidence="2" key="1">
    <citation type="journal article" date="2021" name="Open Biol.">
        <title>Shared evolutionary footprints suggest mitochondrial oxidative damage underlies multiple complex I losses in fungi.</title>
        <authorList>
            <person name="Schikora-Tamarit M.A."/>
            <person name="Marcet-Houben M."/>
            <person name="Nosek J."/>
            <person name="Gabaldon T."/>
        </authorList>
    </citation>
    <scope>NUCLEOTIDE SEQUENCE</scope>
    <source>
        <strain evidence="2">CBS6075</strain>
    </source>
</reference>
<feature type="transmembrane region" description="Helical" evidence="1">
    <location>
        <begin position="7"/>
        <end position="26"/>
    </location>
</feature>
<dbReference type="PANTHER" id="PTHR12303">
    <property type="entry name" value="CARNOSINE N-METHYLTRANSFERASE"/>
    <property type="match status" value="1"/>
</dbReference>
<protein>
    <submittedName>
        <fullName evidence="2">Uncharacterized protein</fullName>
    </submittedName>
</protein>
<dbReference type="EMBL" id="JAEUBE010000439">
    <property type="protein sequence ID" value="KAH3661513.1"/>
    <property type="molecule type" value="Genomic_DNA"/>
</dbReference>
<dbReference type="Proteomes" id="UP000769157">
    <property type="component" value="Unassembled WGS sequence"/>
</dbReference>
<evidence type="ECO:0000313" key="2">
    <source>
        <dbReference type="EMBL" id="KAH3661513.1"/>
    </source>
</evidence>
<comment type="caution">
    <text evidence="2">The sequence shown here is derived from an EMBL/GenBank/DDBJ whole genome shotgun (WGS) entry which is preliminary data.</text>
</comment>
<name>A0A9P8NX53_9ASCO</name>
<reference evidence="2" key="2">
    <citation type="submission" date="2021-01" db="EMBL/GenBank/DDBJ databases">
        <authorList>
            <person name="Schikora-Tamarit M.A."/>
        </authorList>
    </citation>
    <scope>NUCLEOTIDE SEQUENCE</scope>
    <source>
        <strain evidence="2">CBS6075</strain>
    </source>
</reference>
<evidence type="ECO:0000313" key="3">
    <source>
        <dbReference type="Proteomes" id="UP000769157"/>
    </source>
</evidence>
<proteinExistence type="predicted"/>
<dbReference type="RefSeq" id="XP_046058626.1">
    <property type="nucleotide sequence ID" value="XM_046207640.1"/>
</dbReference>
<dbReference type="GeneID" id="70238324"/>
<keyword evidence="3" id="KW-1185">Reference proteome</keyword>
<evidence type="ECO:0000256" key="1">
    <source>
        <dbReference type="SAM" id="Phobius"/>
    </source>
</evidence>
<dbReference type="CDD" id="cd02440">
    <property type="entry name" value="AdoMet_MTases"/>
    <property type="match status" value="1"/>
</dbReference>
<dbReference type="InterPro" id="IPR012901">
    <property type="entry name" value="CARME"/>
</dbReference>
<accession>A0A9P8NX53</accession>
<dbReference type="SUPFAM" id="SSF53335">
    <property type="entry name" value="S-adenosyl-L-methionine-dependent methyltransferases"/>
    <property type="match status" value="1"/>
</dbReference>
<organism evidence="2 3">
    <name type="scientific">Ogataea philodendri</name>
    <dbReference type="NCBI Taxonomy" id="1378263"/>
    <lineage>
        <taxon>Eukaryota</taxon>
        <taxon>Fungi</taxon>
        <taxon>Dikarya</taxon>
        <taxon>Ascomycota</taxon>
        <taxon>Saccharomycotina</taxon>
        <taxon>Pichiomycetes</taxon>
        <taxon>Pichiales</taxon>
        <taxon>Pichiaceae</taxon>
        <taxon>Ogataea</taxon>
    </lineage>
</organism>
<dbReference type="InterPro" id="IPR029063">
    <property type="entry name" value="SAM-dependent_MTases_sf"/>
</dbReference>
<keyword evidence="1" id="KW-0812">Transmembrane</keyword>
<dbReference type="OrthoDB" id="978at2759"/>
<sequence length="377" mass="42364">MVSDTGAVVSRLAVTVLIHVLLNAAFPSSRVVSFVTALLVAAVISQSPMFLRWRQRLASMAADPGTSSQLSSRLQLTSALNEMRQYLARAKASNDKKRQLFKTMSWRQQKIVAETGYSAKIKTADALVAENYKVLQKTIAQAVDKYDVSRFELNSAVANARHHPNSSHHRVVEALCHFARDWSPAYDKEVQPILQYITSQLKTLDLKQTTVVVPGSGLGRVAHELALLGPQHVVAVEYSWYMLLLNEFVYSDNKDSYKIYPYTPANLPASPHHMAIVTCFFIDTAENLMDYFDAIGRLADAATGDVLWINVGPLKYGTAAKAELNYEEIKKLRDLCGWQLVNERPEPEILGYLTDTLGLWQGYYGVTMWTCKRRREE</sequence>
<dbReference type="SMART" id="SM01296">
    <property type="entry name" value="N2227"/>
    <property type="match status" value="1"/>
</dbReference>
<dbReference type="Pfam" id="PF07942">
    <property type="entry name" value="CARME"/>
    <property type="match status" value="2"/>
</dbReference>
<keyword evidence="1" id="KW-1133">Transmembrane helix</keyword>
<keyword evidence="1" id="KW-0472">Membrane</keyword>
<dbReference type="GO" id="GO:0008757">
    <property type="term" value="F:S-adenosylmethionine-dependent methyltransferase activity"/>
    <property type="evidence" value="ECO:0007669"/>
    <property type="project" value="InterPro"/>
</dbReference>
<feature type="transmembrane region" description="Helical" evidence="1">
    <location>
        <begin position="32"/>
        <end position="51"/>
    </location>
</feature>